<evidence type="ECO:0000259" key="12">
    <source>
        <dbReference type="PROSITE" id="PS50056"/>
    </source>
</evidence>
<dbReference type="Gene3D" id="3.90.190.10">
    <property type="entry name" value="Protein tyrosine phosphatase superfamily"/>
    <property type="match status" value="2"/>
</dbReference>
<dbReference type="PROSITE" id="PS50055">
    <property type="entry name" value="TYR_PHOSPHATASE_PTP"/>
    <property type="match status" value="2"/>
</dbReference>
<dbReference type="InterPro" id="IPR016130">
    <property type="entry name" value="Tyr_Pase_AS"/>
</dbReference>
<dbReference type="InterPro" id="IPR050713">
    <property type="entry name" value="RTP_Phos/Ushers"/>
</dbReference>
<dbReference type="GO" id="GO:0016020">
    <property type="term" value="C:membrane"/>
    <property type="evidence" value="ECO:0007669"/>
    <property type="project" value="UniProtKB-SubCell"/>
</dbReference>
<dbReference type="AlphaFoldDB" id="A0A553NZ40"/>
<keyword evidence="6" id="KW-0904">Protein phosphatase</keyword>
<dbReference type="OrthoDB" id="6371915at2759"/>
<evidence type="ECO:0000256" key="5">
    <source>
        <dbReference type="ARBA" id="ARBA00022801"/>
    </source>
</evidence>
<name>A0A553NZ40_TIGCA</name>
<dbReference type="CDD" id="cd00063">
    <property type="entry name" value="FN3"/>
    <property type="match status" value="3"/>
</dbReference>
<dbReference type="SMART" id="SM00404">
    <property type="entry name" value="PTPc_motif"/>
    <property type="match status" value="2"/>
</dbReference>
<evidence type="ECO:0000313" key="14">
    <source>
        <dbReference type="EMBL" id="TRY70690.1"/>
    </source>
</evidence>
<dbReference type="Proteomes" id="UP000318571">
    <property type="component" value="Chromosome 9"/>
</dbReference>
<evidence type="ECO:0000256" key="7">
    <source>
        <dbReference type="ARBA" id="ARBA00022989"/>
    </source>
</evidence>
<dbReference type="OMA" id="NIVAYEH"/>
<dbReference type="InterPro" id="IPR000387">
    <property type="entry name" value="Tyr_Pase_dom"/>
</dbReference>
<dbReference type="EMBL" id="VCGU01000009">
    <property type="protein sequence ID" value="TRY70690.1"/>
    <property type="molecule type" value="Genomic_DNA"/>
</dbReference>
<feature type="domain" description="Tyrosine specific protein phosphatases" evidence="12">
    <location>
        <begin position="784"/>
        <end position="858"/>
    </location>
</feature>
<keyword evidence="3" id="KW-0732">Signal</keyword>
<evidence type="ECO:0000256" key="1">
    <source>
        <dbReference type="ARBA" id="ARBA00004167"/>
    </source>
</evidence>
<evidence type="ECO:0000259" key="11">
    <source>
        <dbReference type="PROSITE" id="PS50055"/>
    </source>
</evidence>
<protein>
    <submittedName>
        <fullName evidence="14">Uncharacterized protein</fullName>
    </submittedName>
</protein>
<evidence type="ECO:0000256" key="6">
    <source>
        <dbReference type="ARBA" id="ARBA00022912"/>
    </source>
</evidence>
<dbReference type="Pfam" id="PF00041">
    <property type="entry name" value="fn3"/>
    <property type="match status" value="3"/>
</dbReference>
<dbReference type="GO" id="GO:0004725">
    <property type="term" value="F:protein tyrosine phosphatase activity"/>
    <property type="evidence" value="ECO:0007669"/>
    <property type="project" value="InterPro"/>
</dbReference>
<evidence type="ECO:0000259" key="13">
    <source>
        <dbReference type="PROSITE" id="PS50853"/>
    </source>
</evidence>
<dbReference type="SUPFAM" id="SSF52799">
    <property type="entry name" value="(Phosphotyrosine protein) phosphatases II"/>
    <property type="match status" value="2"/>
</dbReference>
<dbReference type="InterPro" id="IPR003595">
    <property type="entry name" value="Tyr_Pase_cat"/>
</dbReference>
<dbReference type="Pfam" id="PF00102">
    <property type="entry name" value="Y_phosphatase"/>
    <property type="match status" value="2"/>
</dbReference>
<proteinExistence type="predicted"/>
<evidence type="ECO:0000256" key="3">
    <source>
        <dbReference type="ARBA" id="ARBA00022729"/>
    </source>
</evidence>
<dbReference type="FunFam" id="3.90.190.10:FF:000013">
    <property type="entry name" value="receptor-type tyrosine-protein phosphatase zeta isoform X1"/>
    <property type="match status" value="1"/>
</dbReference>
<dbReference type="SMART" id="SM00194">
    <property type="entry name" value="PTPc"/>
    <property type="match status" value="2"/>
</dbReference>
<dbReference type="InterPro" id="IPR000242">
    <property type="entry name" value="PTP_cat"/>
</dbReference>
<comment type="subcellular location">
    <subcellularLocation>
        <location evidence="1">Membrane</location>
        <topology evidence="1">Single-pass membrane protein</topology>
    </subcellularLocation>
</comment>
<dbReference type="STRING" id="6832.A0A553NZ40"/>
<keyword evidence="4" id="KW-0677">Repeat</keyword>
<keyword evidence="2 10" id="KW-0812">Transmembrane</keyword>
<keyword evidence="15" id="KW-1185">Reference proteome</keyword>
<evidence type="ECO:0000256" key="9">
    <source>
        <dbReference type="ARBA" id="ARBA00023180"/>
    </source>
</evidence>
<feature type="domain" description="Fibronectin type-III" evidence="13">
    <location>
        <begin position="227"/>
        <end position="321"/>
    </location>
</feature>
<feature type="transmembrane region" description="Helical" evidence="10">
    <location>
        <begin position="487"/>
        <end position="507"/>
    </location>
</feature>
<accession>A0A553NZ40</accession>
<sequence>MWKINQERLNMVSVVPDVPEPPGRPLVNSFTSRSVNLSWTPPAELHHTSILYYLIAIREGEDGPWDGTRLVETPDNGTTFQVNELKPFTTYSFKIMAMNMIGRSEYSKPSYYTMTLRTVPSGRPIITAAHNVSSTSIKISWRPPSASSIHGEFLGYRIAYRRHFENVQRTEEDVREMLIKDPKADFAVIKSLMEFAKYLVSVQVVNPEGYGPSSTVEVSTDEGVPSMPEGVRALNITNTTVTLQWKSPESPNGIILGYRLYFMRNNNFTDVVTVRRTEPRMEHVLADLLPFTKYRFWLKAFTWKNEGRSSRPAIEATTDVRGPSAPIIANLTCKDEHAIFIEWERPRQISHTIDFYFIGYKPEQHQSDDLAVNVGQTATSDLPIMEAQDPWRGYHVITLDSRDFGFKEGKMVISNLTTNMFYGIQLQAATKSLYHKGVLYKGQLTSVQKLQLRKNCDQIQAFTVLESENHQSAINLANPMLDMGTGVLAGMALIAMVFILVIVAFVLRRRFSHDSFYYVSDSSSANDQMSLEPLQHSSGGHAHVAPNFSRGTLLVNSSETLKRAQQPIPVQSFVAHVAKMHQTGGFSGEFQALQKWEQVRRKAWEDEHGGVTDGDDQRDNRYRNIVAYEHSRVILNTAKATLARGKVGRKTTSSSISASDYINANFIDGIDRSRAYIATQGPQKSSMGLFWQMVWEQKVKVIVMMTNIMEGGQKKCDQYWPMFATETYGCIQVTHLREDILSSYVIRTFRLRHLRVKCNKINERYILQYHFTQWPDFGVPETPLPFLAFVRRIADVSHDSNGPVLVHCSAGVGRTGAFIVADAMLRQVRIKGSVDLITYLKHIRTQRNFLVQTEEQYVFLYEVLAEAIASGDTLVNRSYLPRYVSTLESNLTTDHDLIPWHLVDHQLKLATTFQPQEFHFASALKPCNRDKTRNFDSLPVDYSRVSLNPRPGFEGSDYINATWLPGFHSTNEFIITQHPLEQTITDFWRMLWEQGIRTVVVLTQVKLPEFGVFWPNQQVDIEMDSIRISFLDESEMNGVLSKDFVMTSIHSKAELSVRLVFEPPHQCSTTFHDIISSLKMTQSMHKQRSNMGTLLVVDSCGGTEAAIYCSMMTLMKQLDFEHQVDVYQYVKITHLCKPGLWRHRNDLMRVYRVLQSYAESTSNKDSLEDLTKASR</sequence>
<gene>
    <name evidence="14" type="ORF">TCAL_12939</name>
</gene>
<evidence type="ECO:0000256" key="8">
    <source>
        <dbReference type="ARBA" id="ARBA00023136"/>
    </source>
</evidence>
<evidence type="ECO:0000256" key="10">
    <source>
        <dbReference type="SAM" id="Phobius"/>
    </source>
</evidence>
<dbReference type="InterPro" id="IPR029021">
    <property type="entry name" value="Prot-tyrosine_phosphatase-like"/>
</dbReference>
<dbReference type="InterPro" id="IPR036116">
    <property type="entry name" value="FN3_sf"/>
</dbReference>
<feature type="domain" description="Tyrosine-protein phosphatase" evidence="11">
    <location>
        <begin position="586"/>
        <end position="867"/>
    </location>
</feature>
<dbReference type="PRINTS" id="PR00700">
    <property type="entry name" value="PRTYPHPHTASE"/>
</dbReference>
<dbReference type="SMART" id="SM00060">
    <property type="entry name" value="FN3"/>
    <property type="match status" value="4"/>
</dbReference>
<keyword evidence="8 10" id="KW-0472">Membrane</keyword>
<dbReference type="PROSITE" id="PS50056">
    <property type="entry name" value="TYR_PHOSPHATASE_2"/>
    <property type="match status" value="1"/>
</dbReference>
<organism evidence="14 15">
    <name type="scientific">Tigriopus californicus</name>
    <name type="common">Marine copepod</name>
    <dbReference type="NCBI Taxonomy" id="6832"/>
    <lineage>
        <taxon>Eukaryota</taxon>
        <taxon>Metazoa</taxon>
        <taxon>Ecdysozoa</taxon>
        <taxon>Arthropoda</taxon>
        <taxon>Crustacea</taxon>
        <taxon>Multicrustacea</taxon>
        <taxon>Hexanauplia</taxon>
        <taxon>Copepoda</taxon>
        <taxon>Harpacticoida</taxon>
        <taxon>Harpacticidae</taxon>
        <taxon>Tigriopus</taxon>
    </lineage>
</organism>
<dbReference type="InterPro" id="IPR003961">
    <property type="entry name" value="FN3_dom"/>
</dbReference>
<dbReference type="FunFam" id="2.60.40.10:FF:000028">
    <property type="entry name" value="Neuronal cell adhesion molecule"/>
    <property type="match status" value="1"/>
</dbReference>
<feature type="domain" description="Fibronectin type-III" evidence="13">
    <location>
        <begin position="120"/>
        <end position="223"/>
    </location>
</feature>
<evidence type="ECO:0000313" key="15">
    <source>
        <dbReference type="Proteomes" id="UP000318571"/>
    </source>
</evidence>
<dbReference type="SUPFAM" id="SSF49265">
    <property type="entry name" value="Fibronectin type III"/>
    <property type="match status" value="2"/>
</dbReference>
<dbReference type="PROSITE" id="PS00383">
    <property type="entry name" value="TYR_PHOSPHATASE_1"/>
    <property type="match status" value="1"/>
</dbReference>
<evidence type="ECO:0000256" key="2">
    <source>
        <dbReference type="ARBA" id="ARBA00022692"/>
    </source>
</evidence>
<feature type="domain" description="Tyrosine-protein phosphatase" evidence="11">
    <location>
        <begin position="903"/>
        <end position="1157"/>
    </location>
</feature>
<dbReference type="FunFam" id="3.90.190.10:FF:000185">
    <property type="entry name" value="Predicted protein"/>
    <property type="match status" value="1"/>
</dbReference>
<dbReference type="PROSITE" id="PS50853">
    <property type="entry name" value="FN3"/>
    <property type="match status" value="3"/>
</dbReference>
<reference evidence="14 15" key="1">
    <citation type="journal article" date="2018" name="Nat. Ecol. Evol.">
        <title>Genomic signatures of mitonuclear coevolution across populations of Tigriopus californicus.</title>
        <authorList>
            <person name="Barreto F.S."/>
            <person name="Watson E.T."/>
            <person name="Lima T.G."/>
            <person name="Willett C.S."/>
            <person name="Edmands S."/>
            <person name="Li W."/>
            <person name="Burton R.S."/>
        </authorList>
    </citation>
    <scope>NUCLEOTIDE SEQUENCE [LARGE SCALE GENOMIC DNA]</scope>
    <source>
        <strain evidence="14 15">San Diego</strain>
    </source>
</reference>
<dbReference type="Gene3D" id="2.60.40.10">
    <property type="entry name" value="Immunoglobulins"/>
    <property type="match status" value="3"/>
</dbReference>
<comment type="caution">
    <text evidence="14">The sequence shown here is derived from an EMBL/GenBank/DDBJ whole genome shotgun (WGS) entry which is preliminary data.</text>
</comment>
<dbReference type="PANTHER" id="PTHR46957">
    <property type="entry name" value="CYTOKINE RECEPTOR"/>
    <property type="match status" value="1"/>
</dbReference>
<keyword evidence="5" id="KW-0378">Hydrolase</keyword>
<feature type="domain" description="Fibronectin type-III" evidence="13">
    <location>
        <begin position="21"/>
        <end position="118"/>
    </location>
</feature>
<dbReference type="GO" id="GO:0048666">
    <property type="term" value="P:neuron development"/>
    <property type="evidence" value="ECO:0007669"/>
    <property type="project" value="UniProtKB-ARBA"/>
</dbReference>
<dbReference type="PANTHER" id="PTHR46957:SF3">
    <property type="entry name" value="CYTOKINE RECEPTOR"/>
    <property type="match status" value="1"/>
</dbReference>
<keyword evidence="9" id="KW-0325">Glycoprotein</keyword>
<evidence type="ECO:0000256" key="4">
    <source>
        <dbReference type="ARBA" id="ARBA00022737"/>
    </source>
</evidence>
<keyword evidence="7 10" id="KW-1133">Transmembrane helix</keyword>
<dbReference type="InterPro" id="IPR013783">
    <property type="entry name" value="Ig-like_fold"/>
</dbReference>